<sequence>MSLFYWSALLTCWGIAAFWLLMVRYTLHDFSRSRLEAICEKKNKTSRFGDILKKQDQVLILVDLVLLLASFFALSLFNQSNFFSSMGKETASDTALWITELVLVFLGLFLGLIIIPWSTARVAGEIILYHSWTILGPMLVLGKPFVLFAESANKLIHRLAGQQEPAQSDSETIAEELQSVIDEGQREGVLEDNAGTMMYRVMEMAEQDTSSIMTPRTDMDCIHVDGSLEETRRQVVEAGHSRIPIIGDSTDDIIGILYAKDLLKVTPEKADRFSLKKLVRQPLYVPETTGINTLLETMKKERIHIAIVVDEYGGVAGLVCMEDILEEIVGEIDDEYDEEEASGFEIISETVVELDPRLHIDDVNEQFGYKIPEEGDYDTIGGFILTILNRVPTQNEVLSWNHLQFTILEVDQRKINKVRIEVSQHHPELPVD</sequence>
<evidence type="ECO:0000259" key="11">
    <source>
        <dbReference type="PROSITE" id="PS51371"/>
    </source>
</evidence>
<evidence type="ECO:0000256" key="8">
    <source>
        <dbReference type="ARBA" id="ARBA00023136"/>
    </source>
</evidence>
<dbReference type="InterPro" id="IPR044751">
    <property type="entry name" value="Ion_transp-like_CBS"/>
</dbReference>
<keyword evidence="13" id="KW-1185">Reference proteome</keyword>
<organism evidence="12 13">
    <name type="scientific">Polystyrenella longa</name>
    <dbReference type="NCBI Taxonomy" id="2528007"/>
    <lineage>
        <taxon>Bacteria</taxon>
        <taxon>Pseudomonadati</taxon>
        <taxon>Planctomycetota</taxon>
        <taxon>Planctomycetia</taxon>
        <taxon>Planctomycetales</taxon>
        <taxon>Planctomycetaceae</taxon>
        <taxon>Polystyrenella</taxon>
    </lineage>
</organism>
<dbReference type="SUPFAM" id="SSF56176">
    <property type="entry name" value="FAD-binding/transporter-associated domain-like"/>
    <property type="match status" value="1"/>
</dbReference>
<keyword evidence="5" id="KW-0677">Repeat</keyword>
<dbReference type="KEGG" id="plon:Pla110_30800"/>
<dbReference type="Gene3D" id="3.10.580.10">
    <property type="entry name" value="CBS-domain"/>
    <property type="match status" value="1"/>
</dbReference>
<evidence type="ECO:0000313" key="13">
    <source>
        <dbReference type="Proteomes" id="UP000317178"/>
    </source>
</evidence>
<dbReference type="InterPro" id="IPR000644">
    <property type="entry name" value="CBS_dom"/>
</dbReference>
<keyword evidence="4 10" id="KW-0812">Transmembrane</keyword>
<evidence type="ECO:0000313" key="12">
    <source>
        <dbReference type="EMBL" id="QDU81339.1"/>
    </source>
</evidence>
<dbReference type="GO" id="GO:0050660">
    <property type="term" value="F:flavin adenine dinucleotide binding"/>
    <property type="evidence" value="ECO:0007669"/>
    <property type="project" value="InterPro"/>
</dbReference>
<dbReference type="GO" id="GO:0005886">
    <property type="term" value="C:plasma membrane"/>
    <property type="evidence" value="ECO:0007669"/>
    <property type="project" value="UniProtKB-SubCell"/>
</dbReference>
<proteinExistence type="inferred from homology"/>
<evidence type="ECO:0000256" key="2">
    <source>
        <dbReference type="ARBA" id="ARBA00006337"/>
    </source>
</evidence>
<dbReference type="PANTHER" id="PTHR22777">
    <property type="entry name" value="HEMOLYSIN-RELATED"/>
    <property type="match status" value="1"/>
</dbReference>
<dbReference type="InterPro" id="IPR002550">
    <property type="entry name" value="CNNM"/>
</dbReference>
<evidence type="ECO:0000256" key="5">
    <source>
        <dbReference type="ARBA" id="ARBA00022737"/>
    </source>
</evidence>
<evidence type="ECO:0000256" key="9">
    <source>
        <dbReference type="PROSITE-ProRule" id="PRU00703"/>
    </source>
</evidence>
<dbReference type="InterPro" id="IPR016169">
    <property type="entry name" value="FAD-bd_PCMH_sub2"/>
</dbReference>
<evidence type="ECO:0000256" key="10">
    <source>
        <dbReference type="SAM" id="Phobius"/>
    </source>
</evidence>
<dbReference type="SMART" id="SM01091">
    <property type="entry name" value="CorC_HlyC"/>
    <property type="match status" value="1"/>
</dbReference>
<name>A0A518CQ39_9PLAN</name>
<feature type="transmembrane region" description="Helical" evidence="10">
    <location>
        <begin position="97"/>
        <end position="115"/>
    </location>
</feature>
<dbReference type="EMBL" id="CP036281">
    <property type="protein sequence ID" value="QDU81339.1"/>
    <property type="molecule type" value="Genomic_DNA"/>
</dbReference>
<feature type="transmembrane region" description="Helical" evidence="10">
    <location>
        <begin position="6"/>
        <end position="27"/>
    </location>
</feature>
<keyword evidence="7 9" id="KW-0129">CBS domain</keyword>
<keyword evidence="6 10" id="KW-1133">Transmembrane helix</keyword>
<reference evidence="12 13" key="1">
    <citation type="submission" date="2019-02" db="EMBL/GenBank/DDBJ databases">
        <title>Deep-cultivation of Planctomycetes and their phenomic and genomic characterization uncovers novel biology.</title>
        <authorList>
            <person name="Wiegand S."/>
            <person name="Jogler M."/>
            <person name="Boedeker C."/>
            <person name="Pinto D."/>
            <person name="Vollmers J."/>
            <person name="Rivas-Marin E."/>
            <person name="Kohn T."/>
            <person name="Peeters S.H."/>
            <person name="Heuer A."/>
            <person name="Rast P."/>
            <person name="Oberbeckmann S."/>
            <person name="Bunk B."/>
            <person name="Jeske O."/>
            <person name="Meyerdierks A."/>
            <person name="Storesund J.E."/>
            <person name="Kallscheuer N."/>
            <person name="Luecker S."/>
            <person name="Lage O.M."/>
            <person name="Pohl T."/>
            <person name="Merkel B.J."/>
            <person name="Hornburger P."/>
            <person name="Mueller R.-W."/>
            <person name="Bruemmer F."/>
            <person name="Labrenz M."/>
            <person name="Spormann A.M."/>
            <person name="Op den Camp H."/>
            <person name="Overmann J."/>
            <person name="Amann R."/>
            <person name="Jetten M.S.M."/>
            <person name="Mascher T."/>
            <person name="Medema M.H."/>
            <person name="Devos D.P."/>
            <person name="Kaster A.-K."/>
            <person name="Ovreas L."/>
            <person name="Rohde M."/>
            <person name="Galperin M.Y."/>
            <person name="Jogler C."/>
        </authorList>
    </citation>
    <scope>NUCLEOTIDE SEQUENCE [LARGE SCALE GENOMIC DNA]</scope>
    <source>
        <strain evidence="12 13">Pla110</strain>
    </source>
</reference>
<comment type="similarity">
    <text evidence="2">Belongs to the UPF0053 family.</text>
</comment>
<dbReference type="Pfam" id="PF01595">
    <property type="entry name" value="CNNM"/>
    <property type="match status" value="1"/>
</dbReference>
<dbReference type="RefSeq" id="WP_144996598.1">
    <property type="nucleotide sequence ID" value="NZ_CP036281.1"/>
</dbReference>
<feature type="domain" description="CBS" evidence="11">
    <location>
        <begin position="213"/>
        <end position="272"/>
    </location>
</feature>
<feature type="domain" description="CBS" evidence="11">
    <location>
        <begin position="278"/>
        <end position="335"/>
    </location>
</feature>
<protein>
    <submittedName>
        <fullName evidence="12">Magnesium and cobalt efflux protein CorC</fullName>
    </submittedName>
</protein>
<dbReference type="SMART" id="SM00116">
    <property type="entry name" value="CBS"/>
    <property type="match status" value="2"/>
</dbReference>
<accession>A0A518CQ39</accession>
<dbReference type="Proteomes" id="UP000317178">
    <property type="component" value="Chromosome"/>
</dbReference>
<evidence type="ECO:0000256" key="4">
    <source>
        <dbReference type="ARBA" id="ARBA00022692"/>
    </source>
</evidence>
<dbReference type="CDD" id="cd04590">
    <property type="entry name" value="CBS_pair_CorC_HlyC_assoc"/>
    <property type="match status" value="1"/>
</dbReference>
<comment type="subcellular location">
    <subcellularLocation>
        <location evidence="1">Cell membrane</location>
        <topology evidence="1">Multi-pass membrane protein</topology>
    </subcellularLocation>
</comment>
<dbReference type="OrthoDB" id="9798188at2"/>
<keyword evidence="3" id="KW-1003">Cell membrane</keyword>
<gene>
    <name evidence="12" type="primary">corC</name>
    <name evidence="12" type="ORF">Pla110_30800</name>
</gene>
<feature type="transmembrane region" description="Helical" evidence="10">
    <location>
        <begin position="58"/>
        <end position="77"/>
    </location>
</feature>
<keyword evidence="8 10" id="KW-0472">Membrane</keyword>
<dbReference type="SUPFAM" id="SSF54631">
    <property type="entry name" value="CBS-domain pair"/>
    <property type="match status" value="1"/>
</dbReference>
<dbReference type="FunFam" id="3.10.580.10:FF:000002">
    <property type="entry name" value="Magnesium/cobalt efflux protein CorC"/>
    <property type="match status" value="1"/>
</dbReference>
<dbReference type="PANTHER" id="PTHR22777:SF32">
    <property type="entry name" value="UPF0053 INNER MEMBRANE PROTEIN YFJD"/>
    <property type="match status" value="1"/>
</dbReference>
<dbReference type="InterPro" id="IPR036318">
    <property type="entry name" value="FAD-bd_PCMH-like_sf"/>
</dbReference>
<feature type="transmembrane region" description="Helical" evidence="10">
    <location>
        <begin position="127"/>
        <end position="149"/>
    </location>
</feature>
<evidence type="ECO:0000256" key="3">
    <source>
        <dbReference type="ARBA" id="ARBA00022475"/>
    </source>
</evidence>
<evidence type="ECO:0000256" key="6">
    <source>
        <dbReference type="ARBA" id="ARBA00022989"/>
    </source>
</evidence>
<dbReference type="AlphaFoldDB" id="A0A518CQ39"/>
<dbReference type="Gene3D" id="3.30.465.10">
    <property type="match status" value="1"/>
</dbReference>
<dbReference type="InterPro" id="IPR046342">
    <property type="entry name" value="CBS_dom_sf"/>
</dbReference>
<dbReference type="Pfam" id="PF03471">
    <property type="entry name" value="CorC_HlyC"/>
    <property type="match status" value="1"/>
</dbReference>
<dbReference type="InterPro" id="IPR005170">
    <property type="entry name" value="Transptr-assoc_dom"/>
</dbReference>
<dbReference type="Pfam" id="PF00571">
    <property type="entry name" value="CBS"/>
    <property type="match status" value="2"/>
</dbReference>
<dbReference type="PROSITE" id="PS51371">
    <property type="entry name" value="CBS"/>
    <property type="match status" value="2"/>
</dbReference>
<evidence type="ECO:0000256" key="1">
    <source>
        <dbReference type="ARBA" id="ARBA00004651"/>
    </source>
</evidence>
<evidence type="ECO:0000256" key="7">
    <source>
        <dbReference type="ARBA" id="ARBA00023122"/>
    </source>
</evidence>